<proteinExistence type="predicted"/>
<dbReference type="EMBL" id="CAJVPQ010000404">
    <property type="protein sequence ID" value="CAG8478482.1"/>
    <property type="molecule type" value="Genomic_DNA"/>
</dbReference>
<feature type="compositionally biased region" description="Polar residues" evidence="1">
    <location>
        <begin position="1"/>
        <end position="14"/>
    </location>
</feature>
<comment type="caution">
    <text evidence="2">The sequence shown here is derived from an EMBL/GenBank/DDBJ whole genome shotgun (WGS) entry which is preliminary data.</text>
</comment>
<name>A0A9N8WCQ6_9GLOM</name>
<protein>
    <submittedName>
        <fullName evidence="2">7347_t:CDS:1</fullName>
    </submittedName>
</protein>
<evidence type="ECO:0000313" key="2">
    <source>
        <dbReference type="EMBL" id="CAG8478482.1"/>
    </source>
</evidence>
<dbReference type="OrthoDB" id="2314945at2759"/>
<dbReference type="Proteomes" id="UP000789570">
    <property type="component" value="Unassembled WGS sequence"/>
</dbReference>
<dbReference type="AlphaFoldDB" id="A0A9N8WCQ6"/>
<keyword evidence="3" id="KW-1185">Reference proteome</keyword>
<reference evidence="2" key="1">
    <citation type="submission" date="2021-06" db="EMBL/GenBank/DDBJ databases">
        <authorList>
            <person name="Kallberg Y."/>
            <person name="Tangrot J."/>
            <person name="Rosling A."/>
        </authorList>
    </citation>
    <scope>NUCLEOTIDE SEQUENCE</scope>
    <source>
        <strain evidence="2">UK204</strain>
    </source>
</reference>
<evidence type="ECO:0000256" key="1">
    <source>
        <dbReference type="SAM" id="MobiDB-lite"/>
    </source>
</evidence>
<feature type="region of interest" description="Disordered" evidence="1">
    <location>
        <begin position="1"/>
        <end position="30"/>
    </location>
</feature>
<accession>A0A9N8WCQ6</accession>
<sequence>MSSLTPSTESTAHESTLFEVSGKEPHYPTESNNLRWHLRELVLLVEWGLTEETANELRNSVCEDTLWSKQILYHWLYEWILNPWDSNIQMAFDNVFYDANFPRTQWNSYDRIGGSTNVRLII</sequence>
<evidence type="ECO:0000313" key="3">
    <source>
        <dbReference type="Proteomes" id="UP000789570"/>
    </source>
</evidence>
<gene>
    <name evidence="2" type="ORF">FCALED_LOCUS2587</name>
</gene>
<organism evidence="2 3">
    <name type="scientific">Funneliformis caledonium</name>
    <dbReference type="NCBI Taxonomy" id="1117310"/>
    <lineage>
        <taxon>Eukaryota</taxon>
        <taxon>Fungi</taxon>
        <taxon>Fungi incertae sedis</taxon>
        <taxon>Mucoromycota</taxon>
        <taxon>Glomeromycotina</taxon>
        <taxon>Glomeromycetes</taxon>
        <taxon>Glomerales</taxon>
        <taxon>Glomeraceae</taxon>
        <taxon>Funneliformis</taxon>
    </lineage>
</organism>